<sequence length="713" mass="81533">MVPIETTQQFLDWFSGIEGEMERDQEDVYRNYLTVVKLYREACEGFMTQIDETTEDFKSLEGNYAFVEEKTRALQHACEKLLQEQTNLQTLADLMASKLSYFHQLDAVTRLFNAPGDDVCLRPEFAPMLKKLDECLDYVQQNLKYKDSELYQMRFRQCMTRGMTLIKMHLITKLRALSAEVATKKPILAKGESIKPAMATALFYVKFRTIAPPLRSLVVELENRCVSHKDGYLDTLIGYLYDYLRPRIIHENKIDILSELCVVMNIQQSDIPIDENSHLAFGYLIRNMLQDTQHRLVYRAQAFIRSEIQNYKPTPNVLDYPARLQASSLVPTGSDPPSRSASSQHLYRGSDAESIAESIPEVSSPTSSLAGSIAGGYFSSPTLQQFDESSELYQGWYPTLQKTLWLLTKIYKCVDQTIFDDLSQEALSKCLMSLNQASTTIKESKDAVDGHLFLIKHLLILKEQIAPFEGNFVHSTKEVDFSRMTDAITTLFRDRSSLFNFGSWFGAVSQTITPTLVDSYLDARQEIDRDLKLVCEKFILEMGKSAVHSLTEFMNKVAGFRIRADVEAAQRGNDPSASSGLMKRPPMLLKDKPFARPEELARIMLDFKETVPPRIQWTVRKLSTYLKDPNTEMILMRPIQSFILESYQSFYDTVLYEYDPALTLKASQQPNGHRQIQHAGIQDLEPVDKIVTWVGDLVRSELKKNNPDFLMST</sequence>
<comment type="subcellular location">
    <subcellularLocation>
        <location evidence="1">Golgi apparatus membrane</location>
        <topology evidence="1">Peripheral membrane protein</topology>
    </subcellularLocation>
</comment>
<dbReference type="PANTHER" id="PTHR13302">
    <property type="entry name" value="CONSERVED OLIGOMERIC GOLGI COMPLEX COMPONENT 3"/>
    <property type="match status" value="1"/>
</dbReference>
<comment type="similarity">
    <text evidence="2">Belongs to the COG3 family.</text>
</comment>
<evidence type="ECO:0000256" key="1">
    <source>
        <dbReference type="ARBA" id="ARBA00004395"/>
    </source>
</evidence>
<proteinExistence type="inferred from homology"/>
<dbReference type="AlphaFoldDB" id="A0A9P6QC73"/>
<evidence type="ECO:0000256" key="4">
    <source>
        <dbReference type="ARBA" id="ARBA00022448"/>
    </source>
</evidence>
<dbReference type="GO" id="GO:0017119">
    <property type="term" value="C:Golgi transport complex"/>
    <property type="evidence" value="ECO:0007669"/>
    <property type="project" value="TreeGrafter"/>
</dbReference>
<evidence type="ECO:0000256" key="5">
    <source>
        <dbReference type="ARBA" id="ARBA00022927"/>
    </source>
</evidence>
<feature type="domain" description="Conserved oligomeric Golgi complex subunit 3 N-terminal" evidence="9">
    <location>
        <begin position="32"/>
        <end position="175"/>
    </location>
</feature>
<dbReference type="EMBL" id="JAAAJA010000032">
    <property type="protein sequence ID" value="KAG0265397.1"/>
    <property type="molecule type" value="Genomic_DNA"/>
</dbReference>
<dbReference type="InterPro" id="IPR048685">
    <property type="entry name" value="COG3_C"/>
</dbReference>
<keyword evidence="5" id="KW-0653">Protein transport</keyword>
<evidence type="ECO:0000259" key="9">
    <source>
        <dbReference type="Pfam" id="PF04136"/>
    </source>
</evidence>
<keyword evidence="12" id="KW-1185">Reference proteome</keyword>
<dbReference type="InterPro" id="IPR048320">
    <property type="entry name" value="COG3_N"/>
</dbReference>
<evidence type="ECO:0000313" key="11">
    <source>
        <dbReference type="EMBL" id="KAG0265397.1"/>
    </source>
</evidence>
<gene>
    <name evidence="11" type="primary">COG3</name>
    <name evidence="11" type="ORF">BG011_004782</name>
</gene>
<dbReference type="GO" id="GO:0000139">
    <property type="term" value="C:Golgi membrane"/>
    <property type="evidence" value="ECO:0007669"/>
    <property type="project" value="UniProtKB-SubCell"/>
</dbReference>
<dbReference type="InterPro" id="IPR007265">
    <property type="entry name" value="COG_su3"/>
</dbReference>
<name>A0A9P6QC73_9FUNG</name>
<dbReference type="GO" id="GO:0007030">
    <property type="term" value="P:Golgi organization"/>
    <property type="evidence" value="ECO:0007669"/>
    <property type="project" value="TreeGrafter"/>
</dbReference>
<evidence type="ECO:0000259" key="10">
    <source>
        <dbReference type="Pfam" id="PF20671"/>
    </source>
</evidence>
<dbReference type="Pfam" id="PF20671">
    <property type="entry name" value="COG3_C"/>
    <property type="match status" value="1"/>
</dbReference>
<evidence type="ECO:0000256" key="8">
    <source>
        <dbReference type="ARBA" id="ARBA00031339"/>
    </source>
</evidence>
<keyword evidence="6" id="KW-0333">Golgi apparatus</keyword>
<evidence type="ECO:0000256" key="3">
    <source>
        <dbReference type="ARBA" id="ARBA00020976"/>
    </source>
</evidence>
<organism evidence="11 12">
    <name type="scientific">Mortierella polycephala</name>
    <dbReference type="NCBI Taxonomy" id="41804"/>
    <lineage>
        <taxon>Eukaryota</taxon>
        <taxon>Fungi</taxon>
        <taxon>Fungi incertae sedis</taxon>
        <taxon>Mucoromycota</taxon>
        <taxon>Mortierellomycotina</taxon>
        <taxon>Mortierellomycetes</taxon>
        <taxon>Mortierellales</taxon>
        <taxon>Mortierellaceae</taxon>
        <taxon>Mortierella</taxon>
    </lineage>
</organism>
<dbReference type="PANTHER" id="PTHR13302:SF8">
    <property type="entry name" value="CONSERVED OLIGOMERIC GOLGI COMPLEX SUBUNIT 3"/>
    <property type="match status" value="1"/>
</dbReference>
<evidence type="ECO:0000313" key="12">
    <source>
        <dbReference type="Proteomes" id="UP000726737"/>
    </source>
</evidence>
<evidence type="ECO:0000256" key="6">
    <source>
        <dbReference type="ARBA" id="ARBA00023034"/>
    </source>
</evidence>
<dbReference type="OrthoDB" id="296793at2759"/>
<dbReference type="Proteomes" id="UP000726737">
    <property type="component" value="Unassembled WGS sequence"/>
</dbReference>
<accession>A0A9P6QC73</accession>
<keyword evidence="4" id="KW-0813">Transport</keyword>
<protein>
    <recommendedName>
        <fullName evidence="3">Conserved oligomeric Golgi complex subunit 3</fullName>
    </recommendedName>
    <alternativeName>
        <fullName evidence="8">Component of oligomeric Golgi complex 3</fullName>
    </alternativeName>
</protein>
<dbReference type="GO" id="GO:0006891">
    <property type="term" value="P:intra-Golgi vesicle-mediated transport"/>
    <property type="evidence" value="ECO:0007669"/>
    <property type="project" value="TreeGrafter"/>
</dbReference>
<comment type="caution">
    <text evidence="11">The sequence shown here is derived from an EMBL/GenBank/DDBJ whole genome shotgun (WGS) entry which is preliminary data.</text>
</comment>
<reference evidence="11" key="1">
    <citation type="journal article" date="2020" name="Fungal Divers.">
        <title>Resolving the Mortierellaceae phylogeny through synthesis of multi-gene phylogenetics and phylogenomics.</title>
        <authorList>
            <person name="Vandepol N."/>
            <person name="Liber J."/>
            <person name="Desiro A."/>
            <person name="Na H."/>
            <person name="Kennedy M."/>
            <person name="Barry K."/>
            <person name="Grigoriev I.V."/>
            <person name="Miller A.N."/>
            <person name="O'Donnell K."/>
            <person name="Stajich J.E."/>
            <person name="Bonito G."/>
        </authorList>
    </citation>
    <scope>NUCLEOTIDE SEQUENCE</scope>
    <source>
        <strain evidence="11">KOD948</strain>
    </source>
</reference>
<keyword evidence="7" id="KW-0472">Membrane</keyword>
<feature type="domain" description="Conserved oligomeric Golgi complex subunit 3 C-terminal" evidence="10">
    <location>
        <begin position="231"/>
        <end position="484"/>
    </location>
</feature>
<dbReference type="GO" id="GO:0006886">
    <property type="term" value="P:intracellular protein transport"/>
    <property type="evidence" value="ECO:0007669"/>
    <property type="project" value="InterPro"/>
</dbReference>
<dbReference type="Pfam" id="PF04136">
    <property type="entry name" value="COG3_N"/>
    <property type="match status" value="1"/>
</dbReference>
<evidence type="ECO:0000256" key="7">
    <source>
        <dbReference type="ARBA" id="ARBA00023136"/>
    </source>
</evidence>
<evidence type="ECO:0000256" key="2">
    <source>
        <dbReference type="ARBA" id="ARBA00009936"/>
    </source>
</evidence>
<dbReference type="GO" id="GO:0005801">
    <property type="term" value="C:cis-Golgi network"/>
    <property type="evidence" value="ECO:0007669"/>
    <property type="project" value="InterPro"/>
</dbReference>